<evidence type="ECO:0000313" key="1">
    <source>
        <dbReference type="EMBL" id="KIO27100.1"/>
    </source>
</evidence>
<organism evidence="1 2">
    <name type="scientific">Tulasnella calospora MUT 4182</name>
    <dbReference type="NCBI Taxonomy" id="1051891"/>
    <lineage>
        <taxon>Eukaryota</taxon>
        <taxon>Fungi</taxon>
        <taxon>Dikarya</taxon>
        <taxon>Basidiomycota</taxon>
        <taxon>Agaricomycotina</taxon>
        <taxon>Agaricomycetes</taxon>
        <taxon>Cantharellales</taxon>
        <taxon>Tulasnellaceae</taxon>
        <taxon>Tulasnella</taxon>
    </lineage>
</organism>
<dbReference type="EMBL" id="KN823014">
    <property type="protein sequence ID" value="KIO27100.1"/>
    <property type="molecule type" value="Genomic_DNA"/>
</dbReference>
<name>A0A0C3QA75_9AGAM</name>
<gene>
    <name evidence="1" type="ORF">M407DRAFT_243452</name>
</gene>
<evidence type="ECO:0000313" key="2">
    <source>
        <dbReference type="Proteomes" id="UP000054248"/>
    </source>
</evidence>
<reference evidence="1 2" key="1">
    <citation type="submission" date="2014-04" db="EMBL/GenBank/DDBJ databases">
        <authorList>
            <consortium name="DOE Joint Genome Institute"/>
            <person name="Kuo A."/>
            <person name="Girlanda M."/>
            <person name="Perotto S."/>
            <person name="Kohler A."/>
            <person name="Nagy L.G."/>
            <person name="Floudas D."/>
            <person name="Copeland A."/>
            <person name="Barry K.W."/>
            <person name="Cichocki N."/>
            <person name="Veneault-Fourrey C."/>
            <person name="LaButti K."/>
            <person name="Lindquist E.A."/>
            <person name="Lipzen A."/>
            <person name="Lundell T."/>
            <person name="Morin E."/>
            <person name="Murat C."/>
            <person name="Sun H."/>
            <person name="Tunlid A."/>
            <person name="Henrissat B."/>
            <person name="Grigoriev I.V."/>
            <person name="Hibbett D.S."/>
            <person name="Martin F."/>
            <person name="Nordberg H.P."/>
            <person name="Cantor M.N."/>
            <person name="Hua S.X."/>
        </authorList>
    </citation>
    <scope>NUCLEOTIDE SEQUENCE [LARGE SCALE GENOMIC DNA]</scope>
    <source>
        <strain evidence="1 2">MUT 4182</strain>
    </source>
</reference>
<keyword evidence="2" id="KW-1185">Reference proteome</keyword>
<reference evidence="2" key="2">
    <citation type="submission" date="2015-01" db="EMBL/GenBank/DDBJ databases">
        <title>Evolutionary Origins and Diversification of the Mycorrhizal Mutualists.</title>
        <authorList>
            <consortium name="DOE Joint Genome Institute"/>
            <consortium name="Mycorrhizal Genomics Consortium"/>
            <person name="Kohler A."/>
            <person name="Kuo A."/>
            <person name="Nagy L.G."/>
            <person name="Floudas D."/>
            <person name="Copeland A."/>
            <person name="Barry K.W."/>
            <person name="Cichocki N."/>
            <person name="Veneault-Fourrey C."/>
            <person name="LaButti K."/>
            <person name="Lindquist E.A."/>
            <person name="Lipzen A."/>
            <person name="Lundell T."/>
            <person name="Morin E."/>
            <person name="Murat C."/>
            <person name="Riley R."/>
            <person name="Ohm R."/>
            <person name="Sun H."/>
            <person name="Tunlid A."/>
            <person name="Henrissat B."/>
            <person name="Grigoriev I.V."/>
            <person name="Hibbett D.S."/>
            <person name="Martin F."/>
        </authorList>
    </citation>
    <scope>NUCLEOTIDE SEQUENCE [LARGE SCALE GENOMIC DNA]</scope>
    <source>
        <strain evidence="2">MUT 4182</strain>
    </source>
</reference>
<proteinExistence type="predicted"/>
<sequence>MCEVSRRARLWNVVRGLLVAWGKQPLPPVRSSASGMYFALRQQIHPIRSCGVYSGPIGLLS</sequence>
<dbReference type="HOGENOM" id="CLU_2924438_0_0_1"/>
<protein>
    <submittedName>
        <fullName evidence="1">Uncharacterized protein</fullName>
    </submittedName>
</protein>
<accession>A0A0C3QA75</accession>
<dbReference type="Proteomes" id="UP000054248">
    <property type="component" value="Unassembled WGS sequence"/>
</dbReference>
<dbReference type="AlphaFoldDB" id="A0A0C3QA75"/>